<comment type="caution">
    <text evidence="1">The sequence shown here is derived from an EMBL/GenBank/DDBJ whole genome shotgun (WGS) entry which is preliminary data.</text>
</comment>
<gene>
    <name evidence="1" type="ORF">CCMSSC00406_0002476</name>
</gene>
<accession>A0ACB7IT84</accession>
<reference evidence="1 2" key="1">
    <citation type="journal article" date="2021" name="Appl. Environ. Microbiol.">
        <title>Genetic linkage and physical mapping for an oyster mushroom Pleurotus cornucopiae and QTL analysis for the trait cap color.</title>
        <authorList>
            <person name="Zhang Y."/>
            <person name="Gao W."/>
            <person name="Sonnenberg A."/>
            <person name="Chen Q."/>
            <person name="Zhang J."/>
            <person name="Huang C."/>
        </authorList>
    </citation>
    <scope>NUCLEOTIDE SEQUENCE [LARGE SCALE GENOMIC DNA]</scope>
    <source>
        <strain evidence="1">CCMSSC00406</strain>
    </source>
</reference>
<organism evidence="1 2">
    <name type="scientific">Pleurotus cornucopiae</name>
    <name type="common">Cornucopia mushroom</name>
    <dbReference type="NCBI Taxonomy" id="5321"/>
    <lineage>
        <taxon>Eukaryota</taxon>
        <taxon>Fungi</taxon>
        <taxon>Dikarya</taxon>
        <taxon>Basidiomycota</taxon>
        <taxon>Agaricomycotina</taxon>
        <taxon>Agaricomycetes</taxon>
        <taxon>Agaricomycetidae</taxon>
        <taxon>Agaricales</taxon>
        <taxon>Pleurotineae</taxon>
        <taxon>Pleurotaceae</taxon>
        <taxon>Pleurotus</taxon>
    </lineage>
</organism>
<keyword evidence="2" id="KW-1185">Reference proteome</keyword>
<dbReference type="EMBL" id="WQMT02000007">
    <property type="protein sequence ID" value="KAG9220924.1"/>
    <property type="molecule type" value="Genomic_DNA"/>
</dbReference>
<evidence type="ECO:0000313" key="1">
    <source>
        <dbReference type="EMBL" id="KAG9220924.1"/>
    </source>
</evidence>
<name>A0ACB7IT84_PLECO</name>
<dbReference type="Proteomes" id="UP000824881">
    <property type="component" value="Unassembled WGS sequence"/>
</dbReference>
<protein>
    <submittedName>
        <fullName evidence="1">Uncharacterized protein</fullName>
    </submittedName>
</protein>
<proteinExistence type="predicted"/>
<sequence length="1446" mass="160752">MATDKVGFEFAPHEVVPSLDPKLYSLDEQEAAFFKSATGIQDDEELKKHILDVQAKAYVIFGYPCIRRFSFLRLNICKLPAYAQVLKLAKERQGAVLLDIGCCFGNDLRKAVADGWPMQNAIASDLRQDHAGNMKFIPGDAFDPAFIAPRDPCYEIPPTPAPELQSLTSLSPLQGHVAAVHASAFVHLFNEEQQTKVCKALASLLSPEPGSTIFGAHGGVPQKGLRAVNLGGVTRKMFFHDPNSWNELWDGGIFRKGSVKVEAQLMEHKREYLTEEFNGEKFYLIACTPLVSMNKSPMRARIIFMISDQGSHTPDRPHTLVSNFHVMNNAPKQEELPAINGAHANGAHEPSLMELESELPQVNDEMVPLGELLSRVVQSIYAELTEMAETLPNMSDAARKRLLADWVVRTKKQVVKLYATAKWARDADVAQKCMNITAFVLTQQRQFEDAIGYLDTRNKSLNAARLGNHDLLTSLDVLTTGSYRRLPSAIKKAFIPPPPLTDFEVRKTLVDIEDAIRFRLRTHESIPVEMSEHHVADGRVYFIVPHLFETSVSLGGAEKDDGWFFVHVEFLINIGGDLTGMEEFPRQPSGILKRHITDEADKRLAYYRPPPPPPVPFPPGFEPPSPPQLPEGFVDAPLVRLFNFLQMMSLSYQLEILWYQAERMRSLGWAEYLSVKMSPDRKSFIATYWIRPPRTAPTRAQARPIPLQGGTLTISIVQSKGPPQAGGGPTRTPKQRVLAELEHRLKLGAKRPSDEVEGLQFEVKWEPTPYVLAMMIPPELLAMAPEELTIYADSLDFESLLRRVIEKHIKAIFTVHLYNLARSQKRTVFSAPGVVTMVSEPDFSALRIHLCANEEVLITIDARTGRLSLRDSADLAAASRGIHFNTISDLINDNPPILYEALLRLRMNTIIDFTEQKAKYLGLQCYRTRSFPKEAIAQKFGSTHPHALYIQLANFPDYYLVLVIGDGGFRYAVIAAESMLDPEIGYHTYKIALFQWLDVQGILQSNAPRQDDPGSPRVTDTNSLPSDDVAPAGFNIETKALREVYSYCCALVACKKVQDQLKARNIACTRVNPAGGTPSPGVNHIQSSLARYVPALCVQSKDILSGAPAAEAAMPNIRIIPLNWWSEKQVQVVTCVKLKYVQQPTGKTAGALSAVIRPSKRIIYDTKDAVVSFLSEDVNTCVDEFLEEWARVSKMVVIAREVAQMAKDKKWGGVKLLSFDLQTVKFAYMDDYTVSITCMDQLSPTGGTFDLRFSRTHADDAMDEGVSFNPHDDAEPFLRTILRQGHGRLAPSLHRLVGLLRDTLPIVVALEDIRLESFNGGASSSKALAGLDTFAKAAGWYRILYGDLRHALDFRLMHDQKVVILDGSHSLFSKSSSEDDASNLGLKPLPKLREAVAAAVKEVRATAARGRIAPIDVGVVCDCAVVRPLAKALHAQILLRLNELPN</sequence>
<evidence type="ECO:0000313" key="2">
    <source>
        <dbReference type="Proteomes" id="UP000824881"/>
    </source>
</evidence>